<dbReference type="SUPFAM" id="SSF53850">
    <property type="entry name" value="Periplasmic binding protein-like II"/>
    <property type="match status" value="1"/>
</dbReference>
<evidence type="ECO:0000256" key="3">
    <source>
        <dbReference type="ARBA" id="ARBA00023125"/>
    </source>
</evidence>
<keyword evidence="2" id="KW-0805">Transcription regulation</keyword>
<organism evidence="6 7">
    <name type="scientific">Hafnia paralvei</name>
    <dbReference type="NCBI Taxonomy" id="546367"/>
    <lineage>
        <taxon>Bacteria</taxon>
        <taxon>Pseudomonadati</taxon>
        <taxon>Pseudomonadota</taxon>
        <taxon>Gammaproteobacteria</taxon>
        <taxon>Enterobacterales</taxon>
        <taxon>Hafniaceae</taxon>
        <taxon>Hafnia</taxon>
    </lineage>
</organism>
<reference evidence="6 7" key="1">
    <citation type="submission" date="2019-02" db="EMBL/GenBank/DDBJ databases">
        <title>Comparative genomic analysis of the Hafnia genus genomes.</title>
        <authorList>
            <person name="Zhiqiu Y."/>
            <person name="Chao Y."/>
            <person name="Yuhui D."/>
            <person name="Di H."/>
            <person name="Bin L."/>
        </authorList>
    </citation>
    <scope>NUCLEOTIDE SEQUENCE [LARGE SCALE GENOMIC DNA]</scope>
    <source>
        <strain evidence="6 7">PCM_1194</strain>
    </source>
</reference>
<dbReference type="InterPro" id="IPR036390">
    <property type="entry name" value="WH_DNA-bd_sf"/>
</dbReference>
<dbReference type="Proteomes" id="UP000293380">
    <property type="component" value="Unassembled WGS sequence"/>
</dbReference>
<sequence length="312" mass="35570">MSQIRFKMNELKVFSVVASSGSLSQASTILGIAQANISKYLSDFEGRVGLKVFERTTRRISLTPFGEHLLPKVNQYLSQTDDLESFITDYKKEKRGKVTLYAPTGIVIFLSQHVIPKLADSGEIRIELRTLNLGRNEFYDGVTFPDDADILLTYARPKDESLVACSLASFAFSAYASPEYLAQHPIESPEQLANHSCILMQSMLINDNNIWNFCQHGRDERKEYKVTGKYICDNIYAATELARHGMGIVFASRQSIKADLEAGRLMPCFSQNEDWMLELVVIFKKRDYLPYRVQHVLDQMVEIINHYFQPQA</sequence>
<dbReference type="GO" id="GO:0006351">
    <property type="term" value="P:DNA-templated transcription"/>
    <property type="evidence" value="ECO:0007669"/>
    <property type="project" value="TreeGrafter"/>
</dbReference>
<dbReference type="Pfam" id="PF03466">
    <property type="entry name" value="LysR_substrate"/>
    <property type="match status" value="1"/>
</dbReference>
<dbReference type="GO" id="GO:0043565">
    <property type="term" value="F:sequence-specific DNA binding"/>
    <property type="evidence" value="ECO:0007669"/>
    <property type="project" value="TreeGrafter"/>
</dbReference>
<evidence type="ECO:0000256" key="2">
    <source>
        <dbReference type="ARBA" id="ARBA00023015"/>
    </source>
</evidence>
<dbReference type="InterPro" id="IPR000847">
    <property type="entry name" value="LysR_HTH_N"/>
</dbReference>
<evidence type="ECO:0000259" key="5">
    <source>
        <dbReference type="PROSITE" id="PS50931"/>
    </source>
</evidence>
<dbReference type="PANTHER" id="PTHR30537:SF5">
    <property type="entry name" value="HTH-TYPE TRANSCRIPTIONAL ACTIVATOR TTDR-RELATED"/>
    <property type="match status" value="1"/>
</dbReference>
<dbReference type="PROSITE" id="PS50931">
    <property type="entry name" value="HTH_LYSR"/>
    <property type="match status" value="1"/>
</dbReference>
<dbReference type="InterPro" id="IPR058163">
    <property type="entry name" value="LysR-type_TF_proteobact-type"/>
</dbReference>
<evidence type="ECO:0000313" key="7">
    <source>
        <dbReference type="Proteomes" id="UP000293380"/>
    </source>
</evidence>
<dbReference type="GO" id="GO:0003700">
    <property type="term" value="F:DNA-binding transcription factor activity"/>
    <property type="evidence" value="ECO:0007669"/>
    <property type="project" value="InterPro"/>
</dbReference>
<evidence type="ECO:0000313" key="6">
    <source>
        <dbReference type="EMBL" id="TBM28563.1"/>
    </source>
</evidence>
<dbReference type="Gene3D" id="1.10.10.10">
    <property type="entry name" value="Winged helix-like DNA-binding domain superfamily/Winged helix DNA-binding domain"/>
    <property type="match status" value="1"/>
</dbReference>
<dbReference type="PANTHER" id="PTHR30537">
    <property type="entry name" value="HTH-TYPE TRANSCRIPTIONAL REGULATOR"/>
    <property type="match status" value="1"/>
</dbReference>
<proteinExistence type="inferred from homology"/>
<keyword evidence="3" id="KW-0238">DNA-binding</keyword>
<accession>A0A4V2J7P6</accession>
<name>A0A4V2J7P6_9GAMM</name>
<dbReference type="EMBL" id="SITD01000045">
    <property type="protein sequence ID" value="TBM28563.1"/>
    <property type="molecule type" value="Genomic_DNA"/>
</dbReference>
<keyword evidence="4" id="KW-0804">Transcription</keyword>
<dbReference type="Pfam" id="PF00126">
    <property type="entry name" value="HTH_1"/>
    <property type="match status" value="1"/>
</dbReference>
<dbReference type="AlphaFoldDB" id="A0A4V2J7P6"/>
<comment type="similarity">
    <text evidence="1">Belongs to the LysR transcriptional regulatory family.</text>
</comment>
<protein>
    <submittedName>
        <fullName evidence="6">LysR family transcriptional regulator</fullName>
    </submittedName>
</protein>
<feature type="domain" description="HTH lysR-type" evidence="5">
    <location>
        <begin position="6"/>
        <end position="63"/>
    </location>
</feature>
<gene>
    <name evidence="6" type="ORF">EYY89_08085</name>
</gene>
<dbReference type="InterPro" id="IPR036388">
    <property type="entry name" value="WH-like_DNA-bd_sf"/>
</dbReference>
<dbReference type="SUPFAM" id="SSF46785">
    <property type="entry name" value="Winged helix' DNA-binding domain"/>
    <property type="match status" value="1"/>
</dbReference>
<dbReference type="Gene3D" id="3.40.190.290">
    <property type="match status" value="1"/>
</dbReference>
<evidence type="ECO:0000256" key="4">
    <source>
        <dbReference type="ARBA" id="ARBA00023163"/>
    </source>
</evidence>
<evidence type="ECO:0000256" key="1">
    <source>
        <dbReference type="ARBA" id="ARBA00009437"/>
    </source>
</evidence>
<dbReference type="InterPro" id="IPR005119">
    <property type="entry name" value="LysR_subst-bd"/>
</dbReference>
<comment type="caution">
    <text evidence="6">The sequence shown here is derived from an EMBL/GenBank/DDBJ whole genome shotgun (WGS) entry which is preliminary data.</text>
</comment>
<dbReference type="RefSeq" id="WP_130959364.1">
    <property type="nucleotide sequence ID" value="NZ_SITD01000045.1"/>
</dbReference>